<dbReference type="AlphaFoldDB" id="A0A5P0YRI4"/>
<comment type="caution">
    <text evidence="3">The sequence shown here is derived from an EMBL/GenBank/DDBJ whole genome shotgun (WGS) entry which is preliminary data.</text>
</comment>
<protein>
    <recommendedName>
        <fullName evidence="6">ATP-binding cassette domain-containing protein</fullName>
    </recommendedName>
</protein>
<reference evidence="3 4" key="1">
    <citation type="submission" date="2019-10" db="EMBL/GenBank/DDBJ databases">
        <title>Streptomyces sp. nov., a novel actinobacterium isolated from alkaline environment.</title>
        <authorList>
            <person name="Golinska P."/>
        </authorList>
    </citation>
    <scope>NUCLEOTIDE SEQUENCE [LARGE SCALE GENOMIC DNA]</scope>
    <source>
        <strain evidence="3 4">OF1</strain>
    </source>
</reference>
<dbReference type="SUPFAM" id="SSF52540">
    <property type="entry name" value="P-loop containing nucleoside triphosphate hydrolases"/>
    <property type="match status" value="1"/>
</dbReference>
<feature type="region of interest" description="Disordered" evidence="1">
    <location>
        <begin position="28"/>
        <end position="49"/>
    </location>
</feature>
<dbReference type="EMBL" id="VJYK02000125">
    <property type="protein sequence ID" value="MQS02934.1"/>
    <property type="molecule type" value="Genomic_DNA"/>
</dbReference>
<dbReference type="InterPro" id="IPR027417">
    <property type="entry name" value="P-loop_NTPase"/>
</dbReference>
<evidence type="ECO:0000256" key="1">
    <source>
        <dbReference type="SAM" id="MobiDB-lite"/>
    </source>
</evidence>
<dbReference type="OrthoDB" id="9806127at2"/>
<dbReference type="Proteomes" id="UP000517765">
    <property type="component" value="Unassembled WGS sequence"/>
</dbReference>
<proteinExistence type="predicted"/>
<dbReference type="Gene3D" id="3.40.50.300">
    <property type="entry name" value="P-loop containing nucleotide triphosphate hydrolases"/>
    <property type="match status" value="1"/>
</dbReference>
<keyword evidence="4" id="KW-1185">Reference proteome</keyword>
<evidence type="ECO:0000313" key="4">
    <source>
        <dbReference type="Proteomes" id="UP000320857"/>
    </source>
</evidence>
<evidence type="ECO:0008006" key="6">
    <source>
        <dbReference type="Google" id="ProtNLM"/>
    </source>
</evidence>
<dbReference type="RefSeq" id="WP_143648476.1">
    <property type="nucleotide sequence ID" value="NZ_JABJXA010000027.1"/>
</dbReference>
<name>A0A5P0YRI4_9ACTN</name>
<accession>A0A5P0YRI4</accession>
<dbReference type="EMBL" id="JABJXA010000027">
    <property type="protein sequence ID" value="MBB1258565.1"/>
    <property type="molecule type" value="Genomic_DNA"/>
</dbReference>
<gene>
    <name evidence="3" type="ORF">FNX44_013845</name>
    <name evidence="2" type="ORF">H3147_06925</name>
</gene>
<evidence type="ECO:0000313" key="3">
    <source>
        <dbReference type="EMBL" id="MQS02934.1"/>
    </source>
</evidence>
<sequence length="80" mass="8476">MDRPPPEAVRAAAEDAAADDFVRLLPHGYRTPTADSAMSGGERQRPGLAQAFVRPHRLVVAHRLSAAARADGPKASDSSM</sequence>
<evidence type="ECO:0000313" key="5">
    <source>
        <dbReference type="Proteomes" id="UP000517765"/>
    </source>
</evidence>
<reference evidence="2" key="3">
    <citation type="journal article" name="Syst. Appl. Microbiol.">
        <title>Streptomyces alkaliterrae sp. nov., isolated from an alkaline soil, and emended descriptions of Streptomyces alkaliphilus, Streptomyces calidiresistens and Streptomyces durbertensis.</title>
        <authorList>
            <person name="Swiecimska M."/>
            <person name="Golinska P."/>
            <person name="Nouioui I."/>
            <person name="Wypij M."/>
            <person name="Rai M."/>
            <person name="Sangal V."/>
            <person name="Goodfellow M."/>
        </authorList>
    </citation>
    <scope>NUCLEOTIDE SEQUENCE</scope>
    <source>
        <strain evidence="2">OF8</strain>
    </source>
</reference>
<evidence type="ECO:0000313" key="2">
    <source>
        <dbReference type="EMBL" id="MBB1258565.1"/>
    </source>
</evidence>
<reference evidence="5" key="2">
    <citation type="submission" date="2020-05" db="EMBL/GenBank/DDBJ databases">
        <title>Classification of alakaliphilic streptomycetes isolated from an alkaline soil next to Lonar Crater, India and a proposal for the recognition of Streptomyces alkaliterrae sp. nov.</title>
        <authorList>
            <person name="Golinska P."/>
        </authorList>
    </citation>
    <scope>NUCLEOTIDE SEQUENCE [LARGE SCALE GENOMIC DNA]</scope>
    <source>
        <strain evidence="5">OF8</strain>
    </source>
</reference>
<dbReference type="Proteomes" id="UP000320857">
    <property type="component" value="Unassembled WGS sequence"/>
</dbReference>
<organism evidence="3 4">
    <name type="scientific">Streptomyces alkaliterrae</name>
    <dbReference type="NCBI Taxonomy" id="2213162"/>
    <lineage>
        <taxon>Bacteria</taxon>
        <taxon>Bacillati</taxon>
        <taxon>Actinomycetota</taxon>
        <taxon>Actinomycetes</taxon>
        <taxon>Kitasatosporales</taxon>
        <taxon>Streptomycetaceae</taxon>
        <taxon>Streptomyces</taxon>
    </lineage>
</organism>